<dbReference type="Gene3D" id="3.30.2460.20">
    <property type="match status" value="1"/>
</dbReference>
<evidence type="ECO:0000256" key="5">
    <source>
        <dbReference type="ARBA" id="ARBA00022530"/>
    </source>
</evidence>
<dbReference type="GO" id="GO:0060070">
    <property type="term" value="P:canonical Wnt signaling pathway"/>
    <property type="evidence" value="ECO:0007669"/>
    <property type="project" value="TreeGrafter"/>
</dbReference>
<evidence type="ECO:0000256" key="1">
    <source>
        <dbReference type="ARBA" id="ARBA00004498"/>
    </source>
</evidence>
<dbReference type="SMART" id="SM00097">
    <property type="entry name" value="WNT1"/>
    <property type="match status" value="1"/>
</dbReference>
<feature type="signal peptide" evidence="10">
    <location>
        <begin position="1"/>
        <end position="20"/>
    </location>
</feature>
<evidence type="ECO:0000256" key="9">
    <source>
        <dbReference type="RuleBase" id="RU003500"/>
    </source>
</evidence>
<dbReference type="EMBL" id="HG529214">
    <property type="protein sequence ID" value="CDI40105.1"/>
    <property type="molecule type" value="mRNA"/>
</dbReference>
<protein>
    <recommendedName>
        <fullName evidence="9">Protein Wnt</fullName>
    </recommendedName>
</protein>
<keyword evidence="4" id="KW-0964">Secreted</keyword>
<gene>
    <name evidence="11" type="primary">Wnt10</name>
</gene>
<accession>A0A097ZRP8</accession>
<dbReference type="GO" id="GO:0005109">
    <property type="term" value="F:frizzled binding"/>
    <property type="evidence" value="ECO:0007669"/>
    <property type="project" value="TreeGrafter"/>
</dbReference>
<evidence type="ECO:0000256" key="8">
    <source>
        <dbReference type="ARBA" id="ARBA00023288"/>
    </source>
</evidence>
<dbReference type="PANTHER" id="PTHR12027:SF98">
    <property type="entry name" value="PROTEIN WNT"/>
    <property type="match status" value="1"/>
</dbReference>
<evidence type="ECO:0000256" key="3">
    <source>
        <dbReference type="ARBA" id="ARBA00022473"/>
    </source>
</evidence>
<dbReference type="InterPro" id="IPR043158">
    <property type="entry name" value="Wnt_C"/>
</dbReference>
<sequence length="347" mass="39171">MIQSGLILLCSSLLFGVIQGNDILRLNIPTEPTLDANTVCKTFPDLTKEQLELCTKFPDVTASAIQGIQIAVHECQHQFKRNRWNCTSLETKNKNPHSNAMLSRGYRETAFAYAVSSAGVALSVARACSLGKLMSCGCDMNVSGRTKDWEWGGCSHNMDFGIQFSRDFLDSREKAKDIHSQINTHNNRAGRLAVSRNMEVKCKCHGMSGSCELKTCWKAVPDFNQVGLVLKEKFNYATMVDHTNINEGSLRPAIQSHKKRPFETDLVYFEKSPNFCEYNHELDSPGTEGRLCNKTSIDIDNCSSLCCGRGYNTQRQSRVERCNCRFHWCCYVVCEECKYTEWVTVCK</sequence>
<feature type="chain" id="PRO_5001932551" description="Protein Wnt" evidence="10">
    <location>
        <begin position="21"/>
        <end position="347"/>
    </location>
</feature>
<evidence type="ECO:0000256" key="6">
    <source>
        <dbReference type="ARBA" id="ARBA00022687"/>
    </source>
</evidence>
<evidence type="ECO:0000256" key="10">
    <source>
        <dbReference type="SAM" id="SignalP"/>
    </source>
</evidence>
<dbReference type="PRINTS" id="PR01349">
    <property type="entry name" value="WNTPROTEIN"/>
</dbReference>
<evidence type="ECO:0000256" key="2">
    <source>
        <dbReference type="ARBA" id="ARBA00005683"/>
    </source>
</evidence>
<keyword evidence="5" id="KW-0272">Extracellular matrix</keyword>
<dbReference type="Pfam" id="PF00110">
    <property type="entry name" value="wnt"/>
    <property type="match status" value="1"/>
</dbReference>
<dbReference type="PANTHER" id="PTHR12027">
    <property type="entry name" value="WNT RELATED"/>
    <property type="match status" value="1"/>
</dbReference>
<keyword evidence="10" id="KW-0732">Signal</keyword>
<dbReference type="InterPro" id="IPR018161">
    <property type="entry name" value="Wnt_CS"/>
</dbReference>
<dbReference type="GO" id="GO:0005125">
    <property type="term" value="F:cytokine activity"/>
    <property type="evidence" value="ECO:0007669"/>
    <property type="project" value="TreeGrafter"/>
</dbReference>
<evidence type="ECO:0000256" key="4">
    <source>
        <dbReference type="ARBA" id="ARBA00022525"/>
    </source>
</evidence>
<dbReference type="GO" id="GO:0005615">
    <property type="term" value="C:extracellular space"/>
    <property type="evidence" value="ECO:0007669"/>
    <property type="project" value="TreeGrafter"/>
</dbReference>
<comment type="similarity">
    <text evidence="2 9">Belongs to the Wnt family.</text>
</comment>
<dbReference type="PROSITE" id="PS00246">
    <property type="entry name" value="WNT1"/>
    <property type="match status" value="1"/>
</dbReference>
<name>A0A097ZRP8_9BILA</name>
<keyword evidence="6 9" id="KW-0879">Wnt signaling pathway</keyword>
<dbReference type="GO" id="GO:0030182">
    <property type="term" value="P:neuron differentiation"/>
    <property type="evidence" value="ECO:0007669"/>
    <property type="project" value="TreeGrafter"/>
</dbReference>
<dbReference type="InterPro" id="IPR005817">
    <property type="entry name" value="Wnt"/>
</dbReference>
<comment type="function">
    <text evidence="9">Ligand for members of the frizzled family of seven transmembrane receptors.</text>
</comment>
<dbReference type="GO" id="GO:0000902">
    <property type="term" value="P:cell morphogenesis"/>
    <property type="evidence" value="ECO:0007669"/>
    <property type="project" value="UniProtKB-ARBA"/>
</dbReference>
<keyword evidence="3 9" id="KW-0217">Developmental protein</keyword>
<dbReference type="AlphaFoldDB" id="A0A097ZRP8"/>
<keyword evidence="8" id="KW-0449">Lipoprotein</keyword>
<proteinExistence type="evidence at transcript level"/>
<dbReference type="FunFam" id="3.30.2460.20:FF:000001">
    <property type="entry name" value="Wnt homolog"/>
    <property type="match status" value="1"/>
</dbReference>
<comment type="subcellular location">
    <subcellularLocation>
        <location evidence="1 9">Secreted</location>
        <location evidence="1 9">Extracellular space</location>
        <location evidence="1 9">Extracellular matrix</location>
    </subcellularLocation>
</comment>
<evidence type="ECO:0000256" key="7">
    <source>
        <dbReference type="ARBA" id="ARBA00023157"/>
    </source>
</evidence>
<dbReference type="CDD" id="cd19342">
    <property type="entry name" value="Wnt_Wnt10"/>
    <property type="match status" value="1"/>
</dbReference>
<evidence type="ECO:0000313" key="11">
    <source>
        <dbReference type="EMBL" id="CDI40105.1"/>
    </source>
</evidence>
<dbReference type="GO" id="GO:0045165">
    <property type="term" value="P:cell fate commitment"/>
    <property type="evidence" value="ECO:0007669"/>
    <property type="project" value="TreeGrafter"/>
</dbReference>
<reference evidence="11" key="1">
    <citation type="submission" date="2013-09" db="EMBL/GenBank/DDBJ databases">
        <title>Onychophoran Wnt genes.</title>
        <authorList>
            <person name="Janssen R."/>
            <person name="Hogvall M."/>
            <person name="Budd G.E."/>
        </authorList>
    </citation>
    <scope>NUCLEOTIDE SEQUENCE</scope>
    <source>
        <tissue evidence="11">Embryonic</tissue>
    </source>
</reference>
<organism evidence="11">
    <name type="scientific">Euperipatoides kanangrensis</name>
    <dbReference type="NCBI Taxonomy" id="488523"/>
    <lineage>
        <taxon>Eukaryota</taxon>
        <taxon>Metazoa</taxon>
        <taxon>Ecdysozoa</taxon>
        <taxon>Onychophora</taxon>
        <taxon>Udeonychophora</taxon>
        <taxon>Euonychophora</taxon>
        <taxon>Peripatopsidae</taxon>
        <taxon>Euperipatoides</taxon>
    </lineage>
</organism>
<keyword evidence="7" id="KW-1015">Disulfide bond</keyword>